<dbReference type="EMBL" id="QRBA01000003">
    <property type="protein sequence ID" value="RDS91798.1"/>
    <property type="molecule type" value="Genomic_DNA"/>
</dbReference>
<dbReference type="Proteomes" id="UP000255541">
    <property type="component" value="Unassembled WGS sequence"/>
</dbReference>
<organism evidence="1 2">
    <name type="scientific">Pseudomonas fluorescens</name>
    <dbReference type="NCBI Taxonomy" id="294"/>
    <lineage>
        <taxon>Bacteria</taxon>
        <taxon>Pseudomonadati</taxon>
        <taxon>Pseudomonadota</taxon>
        <taxon>Gammaproteobacteria</taxon>
        <taxon>Pseudomonadales</taxon>
        <taxon>Pseudomonadaceae</taxon>
        <taxon>Pseudomonas</taxon>
    </lineage>
</organism>
<comment type="caution">
    <text evidence="1">The sequence shown here is derived from an EMBL/GenBank/DDBJ whole genome shotgun (WGS) entry which is preliminary data.</text>
</comment>
<protein>
    <submittedName>
        <fullName evidence="1">Uncharacterized protein</fullName>
    </submittedName>
</protein>
<accession>A0A7Z6MZJ4</accession>
<name>A0A7Z6MZJ4_PSEFL</name>
<evidence type="ECO:0000313" key="2">
    <source>
        <dbReference type="Proteomes" id="UP000255541"/>
    </source>
</evidence>
<reference evidence="1 2" key="1">
    <citation type="submission" date="2018-07" db="EMBL/GenBank/DDBJ databases">
        <title>Draft Genome Sequence of Pseudomonas fluorescens AHK-1 associated with canker disease of kiwifruit.</title>
        <authorList>
            <person name="Wu Z."/>
        </authorList>
    </citation>
    <scope>NUCLEOTIDE SEQUENCE [LARGE SCALE GENOMIC DNA]</scope>
    <source>
        <strain evidence="1 2">AHK-1</strain>
    </source>
</reference>
<dbReference type="AlphaFoldDB" id="A0A7Z6MZJ4"/>
<dbReference type="RefSeq" id="WP_115486090.1">
    <property type="nucleotide sequence ID" value="NZ_QRBA01000003.1"/>
</dbReference>
<evidence type="ECO:0000313" key="1">
    <source>
        <dbReference type="EMBL" id="RDS91798.1"/>
    </source>
</evidence>
<gene>
    <name evidence="1" type="ORF">DL347_06120</name>
</gene>
<sequence>MEVRNNDDSHGVEKKRQAFADCTAGFAVGLTRERFAGNGWNGNGRKRTGADIVGVRNRDMGAVM</sequence>
<proteinExistence type="predicted"/>